<dbReference type="EMBL" id="JAOQIO010000053">
    <property type="protein sequence ID" value="MCU6793505.1"/>
    <property type="molecule type" value="Genomic_DNA"/>
</dbReference>
<dbReference type="InterPro" id="IPR016024">
    <property type="entry name" value="ARM-type_fold"/>
</dbReference>
<accession>A0ABT2UFU0</accession>
<sequence length="139" mass="16369">MEIVNRGVDAISEILKSADIDEKRSILFCLDKYLDPYYGYNLPYFDEILVLLEKHLFENHDKEVKEDILQLLTDYSKDTLDYLAERIESIEFELLADAIYALGLTFNLKYVPIFIRYENDEHLNVRNVAKEVLLELSNL</sequence>
<keyword evidence="2" id="KW-1185">Reference proteome</keyword>
<reference evidence="1 2" key="1">
    <citation type="submission" date="2022-09" db="EMBL/GenBank/DDBJ databases">
        <authorList>
            <person name="Han X.L."/>
            <person name="Wang Q."/>
            <person name="Lu T."/>
        </authorList>
    </citation>
    <scope>NUCLEOTIDE SEQUENCE [LARGE SCALE GENOMIC DNA]</scope>
    <source>
        <strain evidence="1 2">WQ 127069</strain>
    </source>
</reference>
<dbReference type="Gene3D" id="1.25.10.10">
    <property type="entry name" value="Leucine-rich Repeat Variant"/>
    <property type="match status" value="1"/>
</dbReference>
<gene>
    <name evidence="1" type="ORF">OB236_15475</name>
</gene>
<organism evidence="1 2">
    <name type="scientific">Paenibacillus baimaensis</name>
    <dbReference type="NCBI Taxonomy" id="2982185"/>
    <lineage>
        <taxon>Bacteria</taxon>
        <taxon>Bacillati</taxon>
        <taxon>Bacillota</taxon>
        <taxon>Bacilli</taxon>
        <taxon>Bacillales</taxon>
        <taxon>Paenibacillaceae</taxon>
        <taxon>Paenibacillus</taxon>
    </lineage>
</organism>
<evidence type="ECO:0000313" key="1">
    <source>
        <dbReference type="EMBL" id="MCU6793505.1"/>
    </source>
</evidence>
<proteinExistence type="predicted"/>
<comment type="caution">
    <text evidence="1">The sequence shown here is derived from an EMBL/GenBank/DDBJ whole genome shotgun (WGS) entry which is preliminary data.</text>
</comment>
<dbReference type="SUPFAM" id="SSF48371">
    <property type="entry name" value="ARM repeat"/>
    <property type="match status" value="1"/>
</dbReference>
<dbReference type="InterPro" id="IPR021133">
    <property type="entry name" value="HEAT_type_2"/>
</dbReference>
<protein>
    <recommendedName>
        <fullName evidence="3">Immunity protein 30 domain-containing protein</fullName>
    </recommendedName>
</protein>
<dbReference type="PROSITE" id="PS50077">
    <property type="entry name" value="HEAT_REPEAT"/>
    <property type="match status" value="1"/>
</dbReference>
<dbReference type="Proteomes" id="UP001652445">
    <property type="component" value="Unassembled WGS sequence"/>
</dbReference>
<name>A0ABT2UFU0_9BACL</name>
<dbReference type="InterPro" id="IPR011989">
    <property type="entry name" value="ARM-like"/>
</dbReference>
<evidence type="ECO:0000313" key="2">
    <source>
        <dbReference type="Proteomes" id="UP001652445"/>
    </source>
</evidence>
<evidence type="ECO:0008006" key="3">
    <source>
        <dbReference type="Google" id="ProtNLM"/>
    </source>
</evidence>